<feature type="compositionally biased region" description="Polar residues" evidence="7">
    <location>
        <begin position="108"/>
        <end position="119"/>
    </location>
</feature>
<dbReference type="GO" id="GO:0006289">
    <property type="term" value="P:nucleotide-excision repair"/>
    <property type="evidence" value="ECO:0007669"/>
    <property type="project" value="TreeGrafter"/>
</dbReference>
<dbReference type="PIRSF" id="PIRSF036949">
    <property type="entry name" value="RPA32"/>
    <property type="match status" value="1"/>
</dbReference>
<dbReference type="GO" id="GO:0005662">
    <property type="term" value="C:DNA replication factor A complex"/>
    <property type="evidence" value="ECO:0007669"/>
    <property type="project" value="TreeGrafter"/>
</dbReference>
<dbReference type="InterPro" id="IPR014646">
    <property type="entry name" value="Rfa2/RPA32"/>
</dbReference>
<reference evidence="9" key="1">
    <citation type="submission" date="2014-12" db="EMBL/GenBank/DDBJ databases">
        <title>Insight into the proteome of Arion vulgaris.</title>
        <authorList>
            <person name="Aradska J."/>
            <person name="Bulat T."/>
            <person name="Smidak R."/>
            <person name="Sarate P."/>
            <person name="Gangsoo J."/>
            <person name="Sialana F."/>
            <person name="Bilban M."/>
            <person name="Lubec G."/>
        </authorList>
    </citation>
    <scope>NUCLEOTIDE SEQUENCE</scope>
    <source>
        <tissue evidence="9">Skin</tissue>
    </source>
</reference>
<dbReference type="PANTHER" id="PTHR13989:SF16">
    <property type="entry name" value="REPLICATION PROTEIN A2"/>
    <property type="match status" value="1"/>
</dbReference>
<dbReference type="GO" id="GO:0003697">
    <property type="term" value="F:single-stranded DNA binding"/>
    <property type="evidence" value="ECO:0007669"/>
    <property type="project" value="TreeGrafter"/>
</dbReference>
<dbReference type="InterPro" id="IPR040260">
    <property type="entry name" value="RFA2-like"/>
</dbReference>
<evidence type="ECO:0000259" key="8">
    <source>
        <dbReference type="Pfam" id="PF08784"/>
    </source>
</evidence>
<evidence type="ECO:0000256" key="6">
    <source>
        <dbReference type="PIRSR" id="PIRSR036949-1"/>
    </source>
</evidence>
<keyword evidence="5" id="KW-0539">Nucleus</keyword>
<keyword evidence="3" id="KW-0235">DNA replication</keyword>
<dbReference type="Gene3D" id="2.40.50.140">
    <property type="entry name" value="Nucleic acid-binding proteins"/>
    <property type="match status" value="1"/>
</dbReference>
<dbReference type="InterPro" id="IPR012340">
    <property type="entry name" value="NA-bd_OB-fold"/>
</dbReference>
<comment type="similarity">
    <text evidence="2">Belongs to the replication factor A protein 2 family.</text>
</comment>
<feature type="region of interest" description="Disordered" evidence="7">
    <location>
        <begin position="93"/>
        <end position="119"/>
    </location>
</feature>
<evidence type="ECO:0000256" key="3">
    <source>
        <dbReference type="ARBA" id="ARBA00022705"/>
    </source>
</evidence>
<name>A0A0B6Y6T0_9EUPU</name>
<accession>A0A0B6Y6T0</accession>
<keyword evidence="4" id="KW-0238">DNA-binding</keyword>
<protein>
    <recommendedName>
        <fullName evidence="8">Replication protein A C-terminal domain-containing protein</fullName>
    </recommendedName>
</protein>
<dbReference type="GO" id="GO:0000781">
    <property type="term" value="C:chromosome, telomeric region"/>
    <property type="evidence" value="ECO:0007669"/>
    <property type="project" value="TreeGrafter"/>
</dbReference>
<feature type="domain" description="Replication protein A C-terminal" evidence="8">
    <location>
        <begin position="170"/>
        <end position="252"/>
    </location>
</feature>
<evidence type="ECO:0000256" key="2">
    <source>
        <dbReference type="ARBA" id="ARBA00007815"/>
    </source>
</evidence>
<dbReference type="SUPFAM" id="SSF46785">
    <property type="entry name" value="Winged helix' DNA-binding domain"/>
    <property type="match status" value="1"/>
</dbReference>
<dbReference type="PANTHER" id="PTHR13989">
    <property type="entry name" value="REPLICATION PROTEIN A-RELATED"/>
    <property type="match status" value="1"/>
</dbReference>
<evidence type="ECO:0000256" key="4">
    <source>
        <dbReference type="ARBA" id="ARBA00023125"/>
    </source>
</evidence>
<dbReference type="InterPro" id="IPR014892">
    <property type="entry name" value="RPA_C"/>
</dbReference>
<evidence type="ECO:0000256" key="5">
    <source>
        <dbReference type="ARBA" id="ARBA00023242"/>
    </source>
</evidence>
<organism evidence="9">
    <name type="scientific">Arion vulgaris</name>
    <dbReference type="NCBI Taxonomy" id="1028688"/>
    <lineage>
        <taxon>Eukaryota</taxon>
        <taxon>Metazoa</taxon>
        <taxon>Spiralia</taxon>
        <taxon>Lophotrochozoa</taxon>
        <taxon>Mollusca</taxon>
        <taxon>Gastropoda</taxon>
        <taxon>Heterobranchia</taxon>
        <taxon>Euthyneura</taxon>
        <taxon>Panpulmonata</taxon>
        <taxon>Eupulmonata</taxon>
        <taxon>Stylommatophora</taxon>
        <taxon>Helicina</taxon>
        <taxon>Arionoidea</taxon>
        <taxon>Arionidae</taxon>
        <taxon>Arion</taxon>
    </lineage>
</organism>
<dbReference type="FunFam" id="1.10.10.10:FF:000168">
    <property type="entry name" value="Replication protein A 32 kDa subunit"/>
    <property type="match status" value="1"/>
</dbReference>
<comment type="subcellular location">
    <subcellularLocation>
        <location evidence="1">Nucleus</location>
    </subcellularLocation>
</comment>
<evidence type="ECO:0000256" key="1">
    <source>
        <dbReference type="ARBA" id="ARBA00004123"/>
    </source>
</evidence>
<dbReference type="AlphaFoldDB" id="A0A0B6Y6T0"/>
<feature type="compositionally biased region" description="Low complexity" evidence="7">
    <location>
        <begin position="1"/>
        <end position="11"/>
    </location>
</feature>
<dbReference type="GO" id="GO:0006260">
    <property type="term" value="P:DNA replication"/>
    <property type="evidence" value="ECO:0007669"/>
    <property type="project" value="UniProtKB-KW"/>
</dbReference>
<gene>
    <name evidence="9" type="primary">ORF15261</name>
</gene>
<feature type="cross-link" description="Glycyl lysine isopeptide (Lys-Gly) (interchain with G-Cter in ubiquitin)" evidence="6">
    <location>
        <position position="26"/>
    </location>
</feature>
<evidence type="ECO:0000313" key="9">
    <source>
        <dbReference type="EMBL" id="CEK52032.1"/>
    </source>
</evidence>
<feature type="region of interest" description="Disordered" evidence="7">
    <location>
        <begin position="1"/>
        <end position="31"/>
    </location>
</feature>
<dbReference type="Gene3D" id="1.10.10.10">
    <property type="entry name" value="Winged helix-like DNA-binding domain superfamily/Winged helix DNA-binding domain"/>
    <property type="match status" value="1"/>
</dbReference>
<sequence length="258" mass="28096">MFNNQDFNQSGFGQGGGFGTPNADEKKKGVKRSNNIVPMTVAQILTAKHDDDVFVSGNVEVSQVTLVGLVVSVNETATRVDYLIDDMTGPPLEVKQFNHKDADDNEQEQNSTTSTHPTNTYVRVSGQIRSFGGKRTVNAHKITQVTDMNELSFHILEVIYANATNSQQQAAPVSGFSGGDKRAAVSMDVGGQVPGLTPLQSQIQKIIRDDQSGNCSIDDICQHLRTVAPKAIREAIEFLSNEGHIYSTVDEEHFQATD</sequence>
<dbReference type="GO" id="GO:0000724">
    <property type="term" value="P:double-strand break repair via homologous recombination"/>
    <property type="evidence" value="ECO:0007669"/>
    <property type="project" value="TreeGrafter"/>
</dbReference>
<feature type="cross-link" description="Glycyl lysine isopeptide (Lys-Gly) (interchain with G-Cter in ubiquitin)" evidence="6">
    <location>
        <position position="27"/>
    </location>
</feature>
<dbReference type="InterPro" id="IPR036390">
    <property type="entry name" value="WH_DNA-bd_sf"/>
</dbReference>
<dbReference type="CDD" id="cd04478">
    <property type="entry name" value="RPA2_DBD_D"/>
    <property type="match status" value="1"/>
</dbReference>
<dbReference type="GO" id="GO:0035861">
    <property type="term" value="C:site of double-strand break"/>
    <property type="evidence" value="ECO:0007669"/>
    <property type="project" value="TreeGrafter"/>
</dbReference>
<evidence type="ECO:0000256" key="7">
    <source>
        <dbReference type="SAM" id="MobiDB-lite"/>
    </source>
</evidence>
<proteinExistence type="inferred from homology"/>
<dbReference type="SUPFAM" id="SSF50249">
    <property type="entry name" value="Nucleic acid-binding proteins"/>
    <property type="match status" value="1"/>
</dbReference>
<dbReference type="InterPro" id="IPR036388">
    <property type="entry name" value="WH-like_DNA-bd_sf"/>
</dbReference>
<dbReference type="Pfam" id="PF08784">
    <property type="entry name" value="RPA_C"/>
    <property type="match status" value="1"/>
</dbReference>
<dbReference type="EMBL" id="HACG01005167">
    <property type="protein sequence ID" value="CEK52032.1"/>
    <property type="molecule type" value="Transcribed_RNA"/>
</dbReference>